<accession>A0A8H4AUS2</accession>
<evidence type="ECO:0000256" key="1">
    <source>
        <dbReference type="SAM" id="MobiDB-lite"/>
    </source>
</evidence>
<keyword evidence="2" id="KW-0472">Membrane</keyword>
<name>A0A8H4AUS2_GIGMA</name>
<proteinExistence type="predicted"/>
<organism evidence="2 3">
    <name type="scientific">Gigaspora margarita</name>
    <dbReference type="NCBI Taxonomy" id="4874"/>
    <lineage>
        <taxon>Eukaryota</taxon>
        <taxon>Fungi</taxon>
        <taxon>Fungi incertae sedis</taxon>
        <taxon>Mucoromycota</taxon>
        <taxon>Glomeromycotina</taxon>
        <taxon>Glomeromycetes</taxon>
        <taxon>Diversisporales</taxon>
        <taxon>Gigasporaceae</taxon>
        <taxon>Gigaspora</taxon>
    </lineage>
</organism>
<comment type="caution">
    <text evidence="2">The sequence shown here is derived from an EMBL/GenBank/DDBJ whole genome shotgun (WGS) entry which is preliminary data.</text>
</comment>
<evidence type="ECO:0000313" key="3">
    <source>
        <dbReference type="Proteomes" id="UP000439903"/>
    </source>
</evidence>
<dbReference type="EMBL" id="WTPW01000208">
    <property type="protein sequence ID" value="KAF0534976.1"/>
    <property type="molecule type" value="Genomic_DNA"/>
</dbReference>
<keyword evidence="2" id="KW-0812">Transmembrane</keyword>
<reference evidence="2 3" key="1">
    <citation type="journal article" date="2019" name="Environ. Microbiol.">
        <title>At the nexus of three kingdoms: the genome of the mycorrhizal fungus Gigaspora margarita provides insights into plant, endobacterial and fungal interactions.</title>
        <authorList>
            <person name="Venice F."/>
            <person name="Ghignone S."/>
            <person name="Salvioli di Fossalunga A."/>
            <person name="Amselem J."/>
            <person name="Novero M."/>
            <person name="Xianan X."/>
            <person name="Sedzielewska Toro K."/>
            <person name="Morin E."/>
            <person name="Lipzen A."/>
            <person name="Grigoriev I.V."/>
            <person name="Henrissat B."/>
            <person name="Martin F.M."/>
            <person name="Bonfante P."/>
        </authorList>
    </citation>
    <scope>NUCLEOTIDE SEQUENCE [LARGE SCALE GENOMIC DNA]</scope>
    <source>
        <strain evidence="2 3">BEG34</strain>
    </source>
</reference>
<sequence>MAPSPQYIVGPPINRGQGSSNNNTGNFFTRFLRDEIFAPEKRQGNFDIVISVGVFLGTIAFLQNYPDLVSCGL</sequence>
<dbReference type="Proteomes" id="UP000439903">
    <property type="component" value="Unassembled WGS sequence"/>
</dbReference>
<dbReference type="AlphaFoldDB" id="A0A8H4AUS2"/>
<dbReference type="OrthoDB" id="5514856at2759"/>
<gene>
    <name evidence="2" type="ORF">F8M41_009768</name>
</gene>
<protein>
    <submittedName>
        <fullName evidence="2">Putative transmembrane protein</fullName>
    </submittedName>
</protein>
<evidence type="ECO:0000313" key="2">
    <source>
        <dbReference type="EMBL" id="KAF0534976.1"/>
    </source>
</evidence>
<feature type="region of interest" description="Disordered" evidence="1">
    <location>
        <begin position="1"/>
        <end position="24"/>
    </location>
</feature>
<keyword evidence="3" id="KW-1185">Reference proteome</keyword>